<dbReference type="EMBL" id="JRHX01000082">
    <property type="protein sequence ID" value="KXZ68932.1"/>
    <property type="molecule type" value="Genomic_DNA"/>
</dbReference>
<organism evidence="2 3">
    <name type="scientific">Acinetobacter venetianus</name>
    <dbReference type="NCBI Taxonomy" id="52133"/>
    <lineage>
        <taxon>Bacteria</taxon>
        <taxon>Pseudomonadati</taxon>
        <taxon>Pseudomonadota</taxon>
        <taxon>Gammaproteobacteria</taxon>
        <taxon>Moraxellales</taxon>
        <taxon>Moraxellaceae</taxon>
        <taxon>Acinetobacter</taxon>
    </lineage>
</organism>
<gene>
    <name evidence="2" type="ORF">AVENLUH13518_02698</name>
</gene>
<feature type="coiled-coil region" evidence="1">
    <location>
        <begin position="35"/>
        <end position="76"/>
    </location>
</feature>
<comment type="caution">
    <text evidence="2">The sequence shown here is derived from an EMBL/GenBank/DDBJ whole genome shotgun (WGS) entry which is preliminary data.</text>
</comment>
<evidence type="ECO:0000256" key="1">
    <source>
        <dbReference type="SAM" id="Coils"/>
    </source>
</evidence>
<dbReference type="Proteomes" id="UP000075544">
    <property type="component" value="Unassembled WGS sequence"/>
</dbReference>
<reference evidence="2 3" key="1">
    <citation type="journal article" date="2016" name="Sci. Rep.">
        <title>Genomic and phenotypic characterization of the species Acinetobacter venetianus.</title>
        <authorList>
            <person name="Fondi M."/>
            <person name="Maida I."/>
            <person name="Perrin E."/>
            <person name="Orlandini V."/>
            <person name="La Torre L."/>
            <person name="Bosi E."/>
            <person name="Negroni A."/>
            <person name="Zanaroli G."/>
            <person name="Fava F."/>
            <person name="Decorosi F."/>
            <person name="Giovannetti L."/>
            <person name="Viti C."/>
            <person name="Vaneechoutte M."/>
            <person name="Dijkshoorn L."/>
            <person name="Fani R."/>
        </authorList>
    </citation>
    <scope>NUCLEOTIDE SEQUENCE [LARGE SCALE GENOMIC DNA]</scope>
    <source>
        <strain evidence="2 3">LUH13518</strain>
    </source>
</reference>
<sequence length="80" mass="9672">MLALCISLVFFFLLWHTKQEKKKLVFIIENNHLELKGKIDKLQEKQRDITRLQIQLEDLKETVLLQKREIITLEKNIKLK</sequence>
<dbReference type="RefSeq" id="WP_061525339.1">
    <property type="nucleotide sequence ID" value="NZ_JRHX01000082.1"/>
</dbReference>
<evidence type="ECO:0000313" key="3">
    <source>
        <dbReference type="Proteomes" id="UP000075544"/>
    </source>
</evidence>
<dbReference type="AlphaFoldDB" id="A0A150HQN6"/>
<accession>A0A150HQN6</accession>
<dbReference type="PATRIC" id="fig|52133.19.peg.2733"/>
<protein>
    <submittedName>
        <fullName evidence="2">Uncharacterized protein</fullName>
    </submittedName>
</protein>
<keyword evidence="1" id="KW-0175">Coiled coil</keyword>
<evidence type="ECO:0000313" key="2">
    <source>
        <dbReference type="EMBL" id="KXZ68932.1"/>
    </source>
</evidence>
<name>A0A150HQN6_9GAMM</name>
<proteinExistence type="predicted"/>